<dbReference type="Proteomes" id="UP000505210">
    <property type="component" value="Chromosome"/>
</dbReference>
<dbReference type="RefSeq" id="WP_172353709.1">
    <property type="nucleotide sequence ID" value="NZ_CP053661.1"/>
</dbReference>
<accession>A0A6M8B2K5</accession>
<gene>
    <name evidence="1" type="ORF">HPC62_03150</name>
</gene>
<reference evidence="1 2" key="1">
    <citation type="submission" date="2020-05" db="EMBL/GenBank/DDBJ databases">
        <title>Complete genome sequence of of a novel Thermoleptolyngbya strain isolated from hot springs of Ganzi, Sichuan China.</title>
        <authorList>
            <person name="Tang J."/>
            <person name="Daroch M."/>
            <person name="Li L."/>
            <person name="Waleron K."/>
            <person name="Waleron M."/>
            <person name="Waleron M."/>
        </authorList>
    </citation>
    <scope>NUCLEOTIDE SEQUENCE [LARGE SCALE GENOMIC DNA]</scope>
    <source>
        <strain evidence="1 2">PKUAC-SCTA183</strain>
    </source>
</reference>
<dbReference type="EMBL" id="CP053661">
    <property type="protein sequence ID" value="QKD81299.1"/>
    <property type="molecule type" value="Genomic_DNA"/>
</dbReference>
<proteinExistence type="predicted"/>
<evidence type="ECO:0000313" key="1">
    <source>
        <dbReference type="EMBL" id="QKD81299.1"/>
    </source>
</evidence>
<name>A0A6M8B2K5_9CYAN</name>
<dbReference type="KEGG" id="theu:HPC62_03150"/>
<organism evidence="1 2">
    <name type="scientific">Thermoleptolyngbya sichuanensis A183</name>
    <dbReference type="NCBI Taxonomy" id="2737172"/>
    <lineage>
        <taxon>Bacteria</taxon>
        <taxon>Bacillati</taxon>
        <taxon>Cyanobacteriota</taxon>
        <taxon>Cyanophyceae</taxon>
        <taxon>Oculatellales</taxon>
        <taxon>Oculatellaceae</taxon>
        <taxon>Thermoleptolyngbya</taxon>
        <taxon>Thermoleptolyngbya sichuanensis</taxon>
    </lineage>
</organism>
<protein>
    <submittedName>
        <fullName evidence="1">Uncharacterized protein</fullName>
    </submittedName>
</protein>
<sequence length="144" mass="15496">MNRLQKIAIGCGTLALGTIVLLGWAAGAAPWRSPRNLTERMIGVPLPYGVTPEVNFSGLLGPIPTDIEYIAHVNFVMPADNLEAFVNTLGCPVPSAENQYECILDVPQGLGGTPPKSGTAESRLFQFQFQENGTVRVQMRLLAT</sequence>
<evidence type="ECO:0000313" key="2">
    <source>
        <dbReference type="Proteomes" id="UP000505210"/>
    </source>
</evidence>
<keyword evidence="2" id="KW-1185">Reference proteome</keyword>
<dbReference type="AlphaFoldDB" id="A0A6M8B2K5"/>